<gene>
    <name evidence="16 20" type="primary">polA</name>
    <name evidence="20" type="ORF">IQ260_02775</name>
</gene>
<dbReference type="GO" id="GO:0003677">
    <property type="term" value="F:DNA binding"/>
    <property type="evidence" value="ECO:0007669"/>
    <property type="project" value="UniProtKB-UniRule"/>
</dbReference>
<evidence type="ECO:0000256" key="16">
    <source>
        <dbReference type="RuleBase" id="RU004460"/>
    </source>
</evidence>
<dbReference type="GO" id="GO:0008409">
    <property type="term" value="F:5'-3' exonuclease activity"/>
    <property type="evidence" value="ECO:0007669"/>
    <property type="project" value="UniProtKB-UniRule"/>
</dbReference>
<evidence type="ECO:0000256" key="5">
    <source>
        <dbReference type="ARBA" id="ARBA00022695"/>
    </source>
</evidence>
<name>A0A928WYB7_LEPEC</name>
<keyword evidence="5 16" id="KW-0548">Nucleotidyltransferase</keyword>
<dbReference type="CDD" id="cd08637">
    <property type="entry name" value="DNA_pol_A_pol_I_C"/>
    <property type="match status" value="1"/>
</dbReference>
<dbReference type="SUPFAM" id="SSF47807">
    <property type="entry name" value="5' to 3' exonuclease, C-terminal subdomain"/>
    <property type="match status" value="1"/>
</dbReference>
<reference evidence="20" key="1">
    <citation type="submission" date="2020-10" db="EMBL/GenBank/DDBJ databases">
        <authorList>
            <person name="Castelo-Branco R."/>
            <person name="Eusebio N."/>
            <person name="Adriana R."/>
            <person name="Vieira A."/>
            <person name="Brugerolle De Fraissinette N."/>
            <person name="Rezende De Castro R."/>
            <person name="Schneider M.P."/>
            <person name="Vasconcelos V."/>
            <person name="Leao P.N."/>
        </authorList>
    </citation>
    <scope>NUCLEOTIDE SEQUENCE</scope>
    <source>
        <strain evidence="20">LEGE 11479</strain>
    </source>
</reference>
<keyword evidence="9 16" id="KW-0378">Hydrolase</keyword>
<evidence type="ECO:0000259" key="18">
    <source>
        <dbReference type="SMART" id="SM00475"/>
    </source>
</evidence>
<dbReference type="SUPFAM" id="SSF88723">
    <property type="entry name" value="PIN domain-like"/>
    <property type="match status" value="1"/>
</dbReference>
<dbReference type="Gene3D" id="1.10.150.20">
    <property type="entry name" value="5' to 3' exonuclease, C-terminal subdomain"/>
    <property type="match status" value="2"/>
</dbReference>
<evidence type="ECO:0000256" key="15">
    <source>
        <dbReference type="NCBIfam" id="TIGR00593"/>
    </source>
</evidence>
<dbReference type="InterPro" id="IPR036279">
    <property type="entry name" value="5-3_exonuclease_C_sf"/>
</dbReference>
<keyword evidence="21" id="KW-1185">Reference proteome</keyword>
<dbReference type="PANTHER" id="PTHR10133">
    <property type="entry name" value="DNA POLYMERASE I"/>
    <property type="match status" value="1"/>
</dbReference>
<dbReference type="Gene3D" id="3.40.50.1010">
    <property type="entry name" value="5'-nuclease"/>
    <property type="match status" value="1"/>
</dbReference>
<feature type="domain" description="3'-5' exonuclease" evidence="17">
    <location>
        <begin position="349"/>
        <end position="533"/>
    </location>
</feature>
<dbReference type="SUPFAM" id="SSF53098">
    <property type="entry name" value="Ribonuclease H-like"/>
    <property type="match status" value="1"/>
</dbReference>
<comment type="catalytic activity">
    <reaction evidence="14 16">
        <text>DNA(n) + a 2'-deoxyribonucleoside 5'-triphosphate = DNA(n+1) + diphosphate</text>
        <dbReference type="Rhea" id="RHEA:22508"/>
        <dbReference type="Rhea" id="RHEA-COMP:17339"/>
        <dbReference type="Rhea" id="RHEA-COMP:17340"/>
        <dbReference type="ChEBI" id="CHEBI:33019"/>
        <dbReference type="ChEBI" id="CHEBI:61560"/>
        <dbReference type="ChEBI" id="CHEBI:173112"/>
        <dbReference type="EC" id="2.7.7.7"/>
    </reaction>
</comment>
<evidence type="ECO:0000259" key="17">
    <source>
        <dbReference type="SMART" id="SM00474"/>
    </source>
</evidence>
<dbReference type="PRINTS" id="PR00868">
    <property type="entry name" value="DNAPOLI"/>
</dbReference>
<dbReference type="Gene3D" id="1.20.1060.10">
    <property type="entry name" value="Taq DNA Polymerase, Chain T, domain 4"/>
    <property type="match status" value="1"/>
</dbReference>
<dbReference type="Pfam" id="PF01612">
    <property type="entry name" value="DNA_pol_A_exo1"/>
    <property type="match status" value="1"/>
</dbReference>
<dbReference type="PANTHER" id="PTHR10133:SF27">
    <property type="entry name" value="DNA POLYMERASE NU"/>
    <property type="match status" value="1"/>
</dbReference>
<dbReference type="InterPro" id="IPR018320">
    <property type="entry name" value="DNA_polymerase_1"/>
</dbReference>
<keyword evidence="12 16" id="KW-0238">DNA-binding</keyword>
<dbReference type="InterPro" id="IPR012337">
    <property type="entry name" value="RNaseH-like_sf"/>
</dbReference>
<dbReference type="Proteomes" id="UP000615026">
    <property type="component" value="Unassembled WGS sequence"/>
</dbReference>
<keyword evidence="11 16" id="KW-0239">DNA-directed DNA polymerase</keyword>
<dbReference type="InterPro" id="IPR002298">
    <property type="entry name" value="DNA_polymerase_A"/>
</dbReference>
<keyword evidence="13 16" id="KW-0234">DNA repair</keyword>
<dbReference type="Gene3D" id="3.30.70.370">
    <property type="match status" value="1"/>
</dbReference>
<dbReference type="GO" id="GO:0003887">
    <property type="term" value="F:DNA-directed DNA polymerase activity"/>
    <property type="evidence" value="ECO:0007669"/>
    <property type="project" value="UniProtKB-UniRule"/>
</dbReference>
<keyword evidence="7" id="KW-0540">Nuclease</keyword>
<evidence type="ECO:0000256" key="8">
    <source>
        <dbReference type="ARBA" id="ARBA00022763"/>
    </source>
</evidence>
<dbReference type="SMART" id="SM00482">
    <property type="entry name" value="POLAc"/>
    <property type="match status" value="1"/>
</dbReference>
<sequence>MSSDRPTLLIIDGHSLAFRSYYAHAKSRDGGLRTSKGIPTSVCFGFLKSMSDMMVVEKPDYAAVAFDLAQPTFRHEAAESYKEGRPETPEDFIEDVENLKKLLAGFKLPILTEPGFEADDVIGTLAVKAEKEGYAVRILSGDQDLFQLIDDNEHIKVLHLGSTFGRTNGLAKEYGIQEVAEKLGITPDQVIDYKALCGDTSDNIPGVRGIGKKTAVKLLLEYKNLDGVYAALPEMKGAVKKKLETGKDDADKSKYLATIVTDIDMDVELADCKLEGFDEGAVIPLLKNLEFQHFINRLSKLQVAFGGEATAAPKSSSASAKLFEDEETAFFTAEETDAAIAVEDVAIQPLIITTAGQLKTLVAKLKTQTSQPVAWDTETTSVEPMDADLVGIGCCWGDGPEDLAYIPVGHKEGGQLPLADVLSALKPILESADYPKSLQNAKYDRAVLKCQGIELIGVVFDTMLASYVLNPESSHNLTDLSLRYLNLAAQSYSDLVPKGKTIADIAIDQVAVYCGGDVHTTYRLVPILQTELSQVDAIATLFRDIEVPLEAVLADMESTGIRIDEAYLKQFSERLETDLYELQIQAYDFAGEEFNLSSPKQLSVLLFETLGLNKKKTRKTKTGYSTDATTLEKLQGDHPVIDCIVSHRILSKLKSTYVDALPKLVRADTGRVHTDFNQAVTATGRLSSSNPNLQNIPVRTAFSRQIRQAFLPQEGWLLAAADYSQIELRILTHLSGESVLVDAYRTGQDVHSLTAQLLLDKDEISSDERRMGKIINFGVIYGMGAVRFAREMGVSRTEAKSFIDKFNERYSRVFEYLQQMQREAIAHGYVETILGRRRYFNFSSNSLRPLKGKAPDEIQLDKLKPGGYDAGLLRAAANAPIQGSSADIIKIAMIQLHKLLKDYQARLLLQVHDELIFEIPPEEWPELEQKITDTMESVVKLSVPLKVEINAGKNWMDAK</sequence>
<feature type="domain" description="5'-3' exonuclease" evidence="18">
    <location>
        <begin position="4"/>
        <end position="275"/>
    </location>
</feature>
<evidence type="ECO:0000256" key="11">
    <source>
        <dbReference type="ARBA" id="ARBA00022932"/>
    </source>
</evidence>
<evidence type="ECO:0000256" key="12">
    <source>
        <dbReference type="ARBA" id="ARBA00023125"/>
    </source>
</evidence>
<dbReference type="FunFam" id="1.20.1060.10:FF:000001">
    <property type="entry name" value="DNA polymerase I"/>
    <property type="match status" value="1"/>
</dbReference>
<accession>A0A928WYB7</accession>
<evidence type="ECO:0000256" key="7">
    <source>
        <dbReference type="ARBA" id="ARBA00022722"/>
    </source>
</evidence>
<dbReference type="Pfam" id="PF02739">
    <property type="entry name" value="5_3_exonuc_N"/>
    <property type="match status" value="1"/>
</dbReference>
<evidence type="ECO:0000313" key="20">
    <source>
        <dbReference type="EMBL" id="MBE9065572.1"/>
    </source>
</evidence>
<dbReference type="FunFam" id="1.10.150.20:FF:000003">
    <property type="entry name" value="DNA polymerase I"/>
    <property type="match status" value="1"/>
</dbReference>
<dbReference type="InterPro" id="IPR020045">
    <property type="entry name" value="DNA_polI_H3TH"/>
</dbReference>
<comment type="similarity">
    <text evidence="1 16">Belongs to the DNA polymerase type-A family.</text>
</comment>
<evidence type="ECO:0000256" key="9">
    <source>
        <dbReference type="ARBA" id="ARBA00022801"/>
    </source>
</evidence>
<dbReference type="Pfam" id="PF00476">
    <property type="entry name" value="DNA_pol_A"/>
    <property type="match status" value="1"/>
</dbReference>
<keyword evidence="6 16" id="KW-0235">DNA replication</keyword>
<keyword evidence="8 16" id="KW-0227">DNA damage</keyword>
<keyword evidence="4 16" id="KW-0808">Transferase</keyword>
<dbReference type="NCBIfam" id="NF004397">
    <property type="entry name" value="PRK05755.1"/>
    <property type="match status" value="1"/>
</dbReference>
<comment type="caution">
    <text evidence="20">The sequence shown here is derived from an EMBL/GenBank/DDBJ whole genome shotgun (WGS) entry which is preliminary data.</text>
</comment>
<evidence type="ECO:0000256" key="13">
    <source>
        <dbReference type="ARBA" id="ARBA00023204"/>
    </source>
</evidence>
<dbReference type="GO" id="GO:0006302">
    <property type="term" value="P:double-strand break repair"/>
    <property type="evidence" value="ECO:0007669"/>
    <property type="project" value="TreeGrafter"/>
</dbReference>
<dbReference type="CDD" id="cd09859">
    <property type="entry name" value="PIN_53EXO"/>
    <property type="match status" value="1"/>
</dbReference>
<dbReference type="Gene3D" id="3.30.420.10">
    <property type="entry name" value="Ribonuclease H-like superfamily/Ribonuclease H"/>
    <property type="match status" value="1"/>
</dbReference>
<comment type="function">
    <text evidence="16">In addition to polymerase activity, this DNA polymerase exhibits 3'-5' and 5'-3' exonuclease activity.</text>
</comment>
<dbReference type="EC" id="2.7.7.7" evidence="2 15"/>
<evidence type="ECO:0000256" key="3">
    <source>
        <dbReference type="ARBA" id="ARBA00020311"/>
    </source>
</evidence>
<proteinExistence type="inferred from homology"/>
<evidence type="ECO:0000256" key="6">
    <source>
        <dbReference type="ARBA" id="ARBA00022705"/>
    </source>
</evidence>
<evidence type="ECO:0000256" key="10">
    <source>
        <dbReference type="ARBA" id="ARBA00022839"/>
    </source>
</evidence>
<dbReference type="InterPro" id="IPR008918">
    <property type="entry name" value="HhH2"/>
</dbReference>
<dbReference type="CDD" id="cd09898">
    <property type="entry name" value="H3TH_53EXO"/>
    <property type="match status" value="1"/>
</dbReference>
<evidence type="ECO:0000256" key="2">
    <source>
        <dbReference type="ARBA" id="ARBA00012417"/>
    </source>
</evidence>
<dbReference type="GO" id="GO:0006261">
    <property type="term" value="P:DNA-templated DNA replication"/>
    <property type="evidence" value="ECO:0007669"/>
    <property type="project" value="UniProtKB-UniRule"/>
</dbReference>
<evidence type="ECO:0000313" key="21">
    <source>
        <dbReference type="Proteomes" id="UP000615026"/>
    </source>
</evidence>
<dbReference type="CDD" id="cd06139">
    <property type="entry name" value="DNA_polA_I_Ecoli_like_exo"/>
    <property type="match status" value="1"/>
</dbReference>
<dbReference type="InterPro" id="IPR002421">
    <property type="entry name" value="5-3_exonuclease"/>
</dbReference>
<dbReference type="NCBIfam" id="TIGR00593">
    <property type="entry name" value="pola"/>
    <property type="match status" value="1"/>
</dbReference>
<dbReference type="InterPro" id="IPR020046">
    <property type="entry name" value="5-3_exonucl_a-hlix_arch_N"/>
</dbReference>
<dbReference type="EMBL" id="JADEXP010000012">
    <property type="protein sequence ID" value="MBE9065572.1"/>
    <property type="molecule type" value="Genomic_DNA"/>
</dbReference>
<organism evidence="20 21">
    <name type="scientific">Leptolyngbya cf. ectocarpi LEGE 11479</name>
    <dbReference type="NCBI Taxonomy" id="1828722"/>
    <lineage>
        <taxon>Bacteria</taxon>
        <taxon>Bacillati</taxon>
        <taxon>Cyanobacteriota</taxon>
        <taxon>Cyanophyceae</taxon>
        <taxon>Leptolyngbyales</taxon>
        <taxon>Leptolyngbyaceae</taxon>
        <taxon>Leptolyngbya group</taxon>
        <taxon>Leptolyngbya</taxon>
    </lineage>
</organism>
<dbReference type="SMART" id="SM00474">
    <property type="entry name" value="35EXOc"/>
    <property type="match status" value="1"/>
</dbReference>
<dbReference type="GO" id="GO:0008408">
    <property type="term" value="F:3'-5' exonuclease activity"/>
    <property type="evidence" value="ECO:0007669"/>
    <property type="project" value="UniProtKB-UniRule"/>
</dbReference>
<protein>
    <recommendedName>
        <fullName evidence="3 15">DNA polymerase I</fullName>
        <ecNumber evidence="2 15">2.7.7.7</ecNumber>
    </recommendedName>
</protein>
<dbReference type="AlphaFoldDB" id="A0A928WYB7"/>
<dbReference type="InterPro" id="IPR043502">
    <property type="entry name" value="DNA/RNA_pol_sf"/>
</dbReference>
<evidence type="ECO:0000259" key="19">
    <source>
        <dbReference type="SMART" id="SM00482"/>
    </source>
</evidence>
<dbReference type="InterPro" id="IPR029060">
    <property type="entry name" value="PIN-like_dom_sf"/>
</dbReference>
<keyword evidence="10 16" id="KW-0269">Exonuclease</keyword>
<dbReference type="SMART" id="SM00279">
    <property type="entry name" value="HhH2"/>
    <property type="match status" value="1"/>
</dbReference>
<dbReference type="InterPro" id="IPR001098">
    <property type="entry name" value="DNA-dir_DNA_pol_A_palm_dom"/>
</dbReference>
<dbReference type="SMART" id="SM00475">
    <property type="entry name" value="53EXOc"/>
    <property type="match status" value="1"/>
</dbReference>
<evidence type="ECO:0000256" key="1">
    <source>
        <dbReference type="ARBA" id="ARBA00007705"/>
    </source>
</evidence>
<evidence type="ECO:0000256" key="14">
    <source>
        <dbReference type="ARBA" id="ARBA00049244"/>
    </source>
</evidence>
<feature type="domain" description="DNA-directed DNA polymerase family A palm" evidence="19">
    <location>
        <begin position="703"/>
        <end position="923"/>
    </location>
</feature>
<dbReference type="Pfam" id="PF01367">
    <property type="entry name" value="5_3_exonuc"/>
    <property type="match status" value="1"/>
</dbReference>
<dbReference type="InterPro" id="IPR002562">
    <property type="entry name" value="3'-5'_exonuclease_dom"/>
</dbReference>
<evidence type="ECO:0000256" key="4">
    <source>
        <dbReference type="ARBA" id="ARBA00022679"/>
    </source>
</evidence>
<dbReference type="SUPFAM" id="SSF56672">
    <property type="entry name" value="DNA/RNA polymerases"/>
    <property type="match status" value="1"/>
</dbReference>
<dbReference type="InterPro" id="IPR036397">
    <property type="entry name" value="RNaseH_sf"/>
</dbReference>